<dbReference type="AlphaFoldDB" id="A0ABD0K836"/>
<feature type="compositionally biased region" description="Basic residues" evidence="3">
    <location>
        <begin position="785"/>
        <end position="796"/>
    </location>
</feature>
<organism evidence="6 7">
    <name type="scientific">Batillaria attramentaria</name>
    <dbReference type="NCBI Taxonomy" id="370345"/>
    <lineage>
        <taxon>Eukaryota</taxon>
        <taxon>Metazoa</taxon>
        <taxon>Spiralia</taxon>
        <taxon>Lophotrochozoa</taxon>
        <taxon>Mollusca</taxon>
        <taxon>Gastropoda</taxon>
        <taxon>Caenogastropoda</taxon>
        <taxon>Sorbeoconcha</taxon>
        <taxon>Cerithioidea</taxon>
        <taxon>Batillariidae</taxon>
        <taxon>Batillaria</taxon>
    </lineage>
</organism>
<dbReference type="FunFam" id="2.60.40.420:FF:000028">
    <property type="entry name" value="Ceruloplasmin"/>
    <property type="match status" value="2"/>
</dbReference>
<dbReference type="InterPro" id="IPR050633">
    <property type="entry name" value="Neuropilin_MCO_CoagFactor"/>
</dbReference>
<dbReference type="Proteomes" id="UP001519460">
    <property type="component" value="Unassembled WGS sequence"/>
</dbReference>
<sequence>MSCLWSHFEGVLHNMGSWERLRRSLVTTTTATLSLVLILALQLSTVQGKDRMFFLGAVDVDWDYAPKGGHTTNVAHNADFYLKGGMDRVGSIYTKTVYKLYTNELFEEEMPMKSWQGIVGAIMHVEVGDKVTIYFHNMASKPYSVHPHGVLYDKMNEGAVYKGKDNGYGAAVPPGGIFEYEWKITKAAGPAQGDNPCIPWPFHSHGENPDKDINTGLIGVIIVCKPGVLNDKGERKDVQQEFVVLMKVFDENRSWHTKENLDWCGDKEKCKELLEKGDLDFLASNYMHALNGYVFAHGAPFSMCGNDAVVWHVLGFGGELDLHSFTVDGEMLTIGTERVISAEVLPGTFVTATMTATTPGKKLAFCAVSSHLEEGMSAFIDVHDCGVQAAPLKAGKTRKYYLMIDEVIWDYAPTGMDLYSGKALVEEHSTQAKYFTAGSKRIGGMYKKYMYFQYEDEHFTKRIYRYGSDKHLGILGPVIRAEGGDKIEVLLYNNGTKPFSFFPYGLWPAEKNVDKGGLHNVATEPKSKHAYIFTVPPTAPEAGQHSPPCSTSMYQSAVDPVRDLHTGLVGPLLLCQPHTLDKEGNQKDVEERILYLSVMDENLSWLIDDNIKQFTIPHEVDRYDWDFWEANRMHSINGLSYGNMYGLDFCKGTTVSWHLFALGDESDVQGVHFHGLNFELSGKLRDTLSLFPGTTASIKTKINHGGTWVIQSTNTDHFEAGLFCLYGVDDCDYSSHRMKRATGHSSNSTGATGDAQTPKATGERRNLRTKATPRGHGNGVSNTTRRGRPRNAHIHKTREDQQPLKPPATEGGNRNNAKPTATEPPRPVEAPHSPQANDTGFFLTPLGKVKPETYKAEVAEKKEGGEGGGWTMSSVYKKAVYRQYADSSFLTPVKRTKADKHLGILGPIIRAQEGETLEVTFKNKASKPYSMYAHLLSADKDNEGALYNDNSGTQKDGKVEPGKSYVYKWKVTVPEKQASPCFSSLYYSSAKYPADIYSGLIGPLIICKKGVLNEEGLRGDVNKEFALLFAVFDENQSKYIHENVVTHAPELAHFTGLLEDAIFKSHNKWYTINGYAHHHLEGLEMEKEDTVAWHVLSFGSSHDVHSVHFHGQPILLEQAGGPHVMDTVGVLPE</sequence>
<feature type="domain" description="Plastocyanin-like" evidence="5">
    <location>
        <begin position="904"/>
        <end position="1008"/>
    </location>
</feature>
<accession>A0ABD0K836</accession>
<feature type="region of interest" description="Disordered" evidence="3">
    <location>
        <begin position="738"/>
        <end position="844"/>
    </location>
</feature>
<dbReference type="InterPro" id="IPR011707">
    <property type="entry name" value="Cu-oxidase-like_N"/>
</dbReference>
<dbReference type="EMBL" id="JACVVK020000230">
    <property type="protein sequence ID" value="KAK7483234.1"/>
    <property type="molecule type" value="Genomic_DNA"/>
</dbReference>
<gene>
    <name evidence="6" type="ORF">BaRGS_00025527</name>
</gene>
<evidence type="ECO:0000313" key="6">
    <source>
        <dbReference type="EMBL" id="KAK7483234.1"/>
    </source>
</evidence>
<comment type="caution">
    <text evidence="6">The sequence shown here is derived from an EMBL/GenBank/DDBJ whole genome shotgun (WGS) entry which is preliminary data.</text>
</comment>
<evidence type="ECO:0000313" key="7">
    <source>
        <dbReference type="Proteomes" id="UP001519460"/>
    </source>
</evidence>
<comment type="similarity">
    <text evidence="1">Belongs to the multicopper oxidase family.</text>
</comment>
<keyword evidence="7" id="KW-1185">Reference proteome</keyword>
<keyword evidence="4" id="KW-0812">Transmembrane</keyword>
<feature type="domain" description="Plastocyanin-like" evidence="5">
    <location>
        <begin position="118"/>
        <end position="223"/>
    </location>
</feature>
<dbReference type="SUPFAM" id="SSF49503">
    <property type="entry name" value="Cupredoxins"/>
    <property type="match status" value="6"/>
</dbReference>
<keyword evidence="4" id="KW-1133">Transmembrane helix</keyword>
<dbReference type="InterPro" id="IPR008972">
    <property type="entry name" value="Cupredoxin"/>
</dbReference>
<evidence type="ECO:0000256" key="1">
    <source>
        <dbReference type="ARBA" id="ARBA00010609"/>
    </source>
</evidence>
<evidence type="ECO:0000256" key="3">
    <source>
        <dbReference type="SAM" id="MobiDB-lite"/>
    </source>
</evidence>
<feature type="compositionally biased region" description="Polar residues" evidence="3">
    <location>
        <begin position="743"/>
        <end position="759"/>
    </location>
</feature>
<keyword evidence="4" id="KW-0472">Membrane</keyword>
<feature type="non-terminal residue" evidence="6">
    <location>
        <position position="1133"/>
    </location>
</feature>
<evidence type="ECO:0000256" key="2">
    <source>
        <dbReference type="ARBA" id="ARBA00023157"/>
    </source>
</evidence>
<dbReference type="Pfam" id="PF07732">
    <property type="entry name" value="Cu-oxidase_3"/>
    <property type="match status" value="2"/>
</dbReference>
<dbReference type="Gene3D" id="2.60.40.420">
    <property type="entry name" value="Cupredoxins - blue copper proteins"/>
    <property type="match status" value="3"/>
</dbReference>
<proteinExistence type="inferred from homology"/>
<dbReference type="PANTHER" id="PTHR46806">
    <property type="entry name" value="F5/8 TYPE C DOMAIN-CONTAINING PROTEIN"/>
    <property type="match status" value="1"/>
</dbReference>
<dbReference type="PANTHER" id="PTHR46806:SF7">
    <property type="entry name" value="COAGULATION FACTOR VIII"/>
    <property type="match status" value="1"/>
</dbReference>
<keyword evidence="2" id="KW-1015">Disulfide bond</keyword>
<reference evidence="6 7" key="1">
    <citation type="journal article" date="2023" name="Sci. Data">
        <title>Genome assembly of the Korean intertidal mud-creeper Batillaria attramentaria.</title>
        <authorList>
            <person name="Patra A.K."/>
            <person name="Ho P.T."/>
            <person name="Jun S."/>
            <person name="Lee S.J."/>
            <person name="Kim Y."/>
            <person name="Won Y.J."/>
        </authorList>
    </citation>
    <scope>NUCLEOTIDE SEQUENCE [LARGE SCALE GENOMIC DNA]</scope>
    <source>
        <strain evidence="6">Wonlab-2016</strain>
    </source>
</reference>
<name>A0ABD0K836_9CAEN</name>
<protein>
    <recommendedName>
        <fullName evidence="5">Plastocyanin-like domain-containing protein</fullName>
    </recommendedName>
</protein>
<feature type="transmembrane region" description="Helical" evidence="4">
    <location>
        <begin position="25"/>
        <end position="43"/>
    </location>
</feature>
<evidence type="ECO:0000259" key="5">
    <source>
        <dbReference type="Pfam" id="PF07732"/>
    </source>
</evidence>
<evidence type="ECO:0000256" key="4">
    <source>
        <dbReference type="SAM" id="Phobius"/>
    </source>
</evidence>